<feature type="domain" description="Resolvase/invertase-type recombinase catalytic" evidence="2">
    <location>
        <begin position="127"/>
        <end position="275"/>
    </location>
</feature>
<comment type="caution">
    <text evidence="4">The sequence shown here is derived from an EMBL/GenBank/DDBJ whole genome shotgun (WGS) entry which is preliminary data.</text>
</comment>
<dbReference type="PROSITE" id="PS51736">
    <property type="entry name" value="RECOMBINASES_3"/>
    <property type="match status" value="1"/>
</dbReference>
<dbReference type="CDD" id="cd00338">
    <property type="entry name" value="Ser_Recombinase"/>
    <property type="match status" value="1"/>
</dbReference>
<dbReference type="Proteomes" id="UP000241048">
    <property type="component" value="Unassembled WGS sequence"/>
</dbReference>
<dbReference type="InterPro" id="IPR038109">
    <property type="entry name" value="DNA_bind_recomb_sf"/>
</dbReference>
<reference evidence="4 5" key="1">
    <citation type="submission" date="2018-03" db="EMBL/GenBank/DDBJ databases">
        <title>Lachnoclostridium SNUG30386 gen.nov., sp.nov., isolated from human faeces.</title>
        <authorList>
            <person name="Seo B."/>
            <person name="Jeon K."/>
            <person name="Ko G."/>
        </authorList>
    </citation>
    <scope>NUCLEOTIDE SEQUENCE [LARGE SCALE GENOMIC DNA]</scope>
    <source>
        <strain evidence="4 5">SNUG30386</strain>
    </source>
</reference>
<keyword evidence="5" id="KW-1185">Reference proteome</keyword>
<accession>A0A2T3FUW9</accession>
<evidence type="ECO:0000313" key="4">
    <source>
        <dbReference type="EMBL" id="PST39051.1"/>
    </source>
</evidence>
<dbReference type="Pfam" id="PF07508">
    <property type="entry name" value="Recombinase"/>
    <property type="match status" value="1"/>
</dbReference>
<dbReference type="InterPro" id="IPR036162">
    <property type="entry name" value="Resolvase-like_N_sf"/>
</dbReference>
<dbReference type="Gene3D" id="3.40.50.1390">
    <property type="entry name" value="Resolvase, N-terminal catalytic domain"/>
    <property type="match status" value="1"/>
</dbReference>
<evidence type="ECO:0000313" key="5">
    <source>
        <dbReference type="Proteomes" id="UP000241048"/>
    </source>
</evidence>
<dbReference type="EMBL" id="PYLO01000001">
    <property type="protein sequence ID" value="PST39051.1"/>
    <property type="molecule type" value="Genomic_DNA"/>
</dbReference>
<evidence type="ECO:0008006" key="6">
    <source>
        <dbReference type="Google" id="ProtNLM"/>
    </source>
</evidence>
<gene>
    <name evidence="4" type="ORF">C7U56_03805</name>
</gene>
<dbReference type="GO" id="GO:0003677">
    <property type="term" value="F:DNA binding"/>
    <property type="evidence" value="ECO:0007669"/>
    <property type="project" value="InterPro"/>
</dbReference>
<proteinExistence type="predicted"/>
<dbReference type="Gene3D" id="3.90.1750.20">
    <property type="entry name" value="Putative Large Serine Recombinase, Chain B, Domain 2"/>
    <property type="match status" value="1"/>
</dbReference>
<dbReference type="Pfam" id="PF00239">
    <property type="entry name" value="Resolvase"/>
    <property type="match status" value="1"/>
</dbReference>
<dbReference type="InterPro" id="IPR050639">
    <property type="entry name" value="SSR_resolvase"/>
</dbReference>
<dbReference type="PROSITE" id="PS51737">
    <property type="entry name" value="RECOMBINASE_DNA_BIND"/>
    <property type="match status" value="1"/>
</dbReference>
<feature type="coiled-coil region" evidence="1">
    <location>
        <begin position="612"/>
        <end position="646"/>
    </location>
</feature>
<dbReference type="PANTHER" id="PTHR30461:SF23">
    <property type="entry name" value="DNA RECOMBINASE-RELATED"/>
    <property type="match status" value="1"/>
</dbReference>
<keyword evidence="1" id="KW-0175">Coiled coil</keyword>
<dbReference type="InterPro" id="IPR006119">
    <property type="entry name" value="Resolv_N"/>
</dbReference>
<dbReference type="InterPro" id="IPR011109">
    <property type="entry name" value="DNA_bind_recombinase_dom"/>
</dbReference>
<name>A0A2T3FUW9_9CLOT</name>
<evidence type="ECO:0000256" key="1">
    <source>
        <dbReference type="SAM" id="Coils"/>
    </source>
</evidence>
<dbReference type="InterPro" id="IPR025827">
    <property type="entry name" value="Zn_ribbon_recom_dom"/>
</dbReference>
<dbReference type="SMART" id="SM00857">
    <property type="entry name" value="Resolvase"/>
    <property type="match status" value="1"/>
</dbReference>
<sequence>MSLPEDRKRRWHYHTFSFRKENLTKGEDDMDSNAFLNDLMSKMKLPEAKGKKKAEQSESVAQILAAMQKVKTEKKKPPVTSYAPTKEMPVNELESMEEFSQLASDVMQECRPAIPAVKTSISEKTVRVAAYIRVSSTNPAQEDSYEMQERYFMSLLAGNAGWTSAGIYSDHGISATSREGRTGFNRLLRHCKQGKIDRVICKSISRFARNTQDFLVALRTLKENNVTILFEREAMDTADAYSEFILTTLAAIAQEESRSISANIAWSNQKRFPAGNVCNKDIYGYEFRKGEYTVNENGYRYRAVFIIPEEAEIVRMVFRFFTKEELSFTQIAQKLDALHIPPPNSGCRQRQKRKPTVLPAGALKEEDKRGWTATDVRYMIANVRYCGSVLCQKTYTDHRNGHKQKVNKGEKPKYLIRNHHPAIISEELWQEAQEVWKAYTAKYRGIEKGRNERNYSKLLLCGECGRYFQGHSTTRTTIWRCATKLAQQGQKRCRMEPIYEEQIQTLLCKAFAEKFKMGEKMDAEVHEVMQMISKAPIDNARNQALKNLTEKLREIHDFDQMEQEGDFLKRQLSAVNYSIRDVHQHIRDIQAEKEALKVRCEVLGEPRDKEAVTGLENRLLNEEEQLEKLEHEAQQQAEQVRYMEDYWKKLEQTHEIREKTLQWLDSLAGGTQMFLDEAVGTYVKAFVLSVTIFSPKHFRIHWFDDTCTEVECDSVFEGYQQPGMIRRKY</sequence>
<feature type="domain" description="Recombinase" evidence="3">
    <location>
        <begin position="296"/>
        <end position="442"/>
    </location>
</feature>
<dbReference type="PANTHER" id="PTHR30461">
    <property type="entry name" value="DNA-INVERTASE FROM LAMBDOID PROPHAGE"/>
    <property type="match status" value="1"/>
</dbReference>
<protein>
    <recommendedName>
        <fullName evidence="6">Recombinase family protein</fullName>
    </recommendedName>
</protein>
<dbReference type="Pfam" id="PF13408">
    <property type="entry name" value="Zn_ribbon_recom"/>
    <property type="match status" value="1"/>
</dbReference>
<dbReference type="SUPFAM" id="SSF53041">
    <property type="entry name" value="Resolvase-like"/>
    <property type="match status" value="1"/>
</dbReference>
<dbReference type="AlphaFoldDB" id="A0A2T3FUW9"/>
<dbReference type="GO" id="GO:0000150">
    <property type="term" value="F:DNA strand exchange activity"/>
    <property type="evidence" value="ECO:0007669"/>
    <property type="project" value="InterPro"/>
</dbReference>
<organism evidence="4 5">
    <name type="scientific">Clostridium fessum</name>
    <dbReference type="NCBI Taxonomy" id="2126740"/>
    <lineage>
        <taxon>Bacteria</taxon>
        <taxon>Bacillati</taxon>
        <taxon>Bacillota</taxon>
        <taxon>Clostridia</taxon>
        <taxon>Eubacteriales</taxon>
        <taxon>Clostridiaceae</taxon>
        <taxon>Clostridium</taxon>
    </lineage>
</organism>
<evidence type="ECO:0000259" key="2">
    <source>
        <dbReference type="PROSITE" id="PS51736"/>
    </source>
</evidence>
<evidence type="ECO:0000259" key="3">
    <source>
        <dbReference type="PROSITE" id="PS51737"/>
    </source>
</evidence>